<feature type="compositionally biased region" description="Polar residues" evidence="3">
    <location>
        <begin position="514"/>
        <end position="523"/>
    </location>
</feature>
<feature type="compositionally biased region" description="Pro residues" evidence="3">
    <location>
        <begin position="539"/>
        <end position="548"/>
    </location>
</feature>
<feature type="compositionally biased region" description="Basic residues" evidence="3">
    <location>
        <begin position="292"/>
        <end position="304"/>
    </location>
</feature>
<reference evidence="4 5" key="1">
    <citation type="journal article" date="2014" name="BMC Genomics">
        <title>Comparative genomics of the major fungal agents of human and animal Sporotrichosis: Sporothrix schenckii and Sporothrix brasiliensis.</title>
        <authorList>
            <person name="Teixeira M.M."/>
            <person name="de Almeida L.G."/>
            <person name="Kubitschek-Barreira P."/>
            <person name="Alves F.L."/>
            <person name="Kioshima E.S."/>
            <person name="Abadio A.K."/>
            <person name="Fernandes L."/>
            <person name="Derengowski L.S."/>
            <person name="Ferreira K.S."/>
            <person name="Souza R.C."/>
            <person name="Ruiz J.C."/>
            <person name="de Andrade N.C."/>
            <person name="Paes H.C."/>
            <person name="Nicola A.M."/>
            <person name="Albuquerque P."/>
            <person name="Gerber A.L."/>
            <person name="Martins V.P."/>
            <person name="Peconick L.D."/>
            <person name="Neto A.V."/>
            <person name="Chaucanez C.B."/>
            <person name="Silva P.A."/>
            <person name="Cunha O.L."/>
            <person name="de Oliveira F.F."/>
            <person name="dos Santos T.C."/>
            <person name="Barros A.L."/>
            <person name="Soares M.A."/>
            <person name="de Oliveira L.M."/>
            <person name="Marini M.M."/>
            <person name="Villalobos-Duno H."/>
            <person name="Cunha M.M."/>
            <person name="de Hoog S."/>
            <person name="da Silveira J.F."/>
            <person name="Henrissat B."/>
            <person name="Nino-Vega G.A."/>
            <person name="Cisalpino P.S."/>
            <person name="Mora-Montes H.M."/>
            <person name="Almeida S.R."/>
            <person name="Stajich J.E."/>
            <person name="Lopes-Bezerra L.M."/>
            <person name="Vasconcelos A.T."/>
            <person name="Felipe M.S."/>
        </authorList>
    </citation>
    <scope>NUCLEOTIDE SEQUENCE [LARGE SCALE GENOMIC DNA]</scope>
    <source>
        <strain evidence="4 5">1099-18</strain>
    </source>
</reference>
<feature type="compositionally biased region" description="Basic and acidic residues" evidence="3">
    <location>
        <begin position="144"/>
        <end position="158"/>
    </location>
</feature>
<dbReference type="KEGG" id="ssck:SPSK_05864"/>
<comment type="caution">
    <text evidence="4">The sequence shown here is derived from an EMBL/GenBank/DDBJ whole genome shotgun (WGS) entry which is preliminary data.</text>
</comment>
<evidence type="ECO:0000256" key="3">
    <source>
        <dbReference type="SAM" id="MobiDB-lite"/>
    </source>
</evidence>
<feature type="region of interest" description="Disordered" evidence="3">
    <location>
        <begin position="1039"/>
        <end position="1134"/>
    </location>
</feature>
<dbReference type="GO" id="GO:0003677">
    <property type="term" value="F:DNA binding"/>
    <property type="evidence" value="ECO:0007669"/>
    <property type="project" value="InterPro"/>
</dbReference>
<dbReference type="GeneID" id="27667850"/>
<feature type="compositionally biased region" description="Low complexity" evidence="3">
    <location>
        <begin position="281"/>
        <end position="290"/>
    </location>
</feature>
<dbReference type="OrthoDB" id="5373744at2759"/>
<evidence type="ECO:0000313" key="4">
    <source>
        <dbReference type="EMBL" id="KJR89648.1"/>
    </source>
</evidence>
<dbReference type="RefSeq" id="XP_016592324.1">
    <property type="nucleotide sequence ID" value="XM_016732573.1"/>
</dbReference>
<feature type="compositionally biased region" description="Polar residues" evidence="3">
    <location>
        <begin position="119"/>
        <end position="138"/>
    </location>
</feature>
<protein>
    <submittedName>
        <fullName evidence="4">5-methylcytosine G/T mismatch-specific DNA glucosyllase</fullName>
    </submittedName>
</protein>
<feature type="region of interest" description="Disordered" evidence="3">
    <location>
        <begin position="881"/>
        <end position="934"/>
    </location>
</feature>
<reference evidence="4 5" key="2">
    <citation type="journal article" date="2015" name="Eukaryot. Cell">
        <title>Asexual propagation of a virulent clone complex in a human and feline outbreak of sporotrichosis.</title>
        <authorList>
            <person name="Teixeira Mde M."/>
            <person name="Rodrigues A.M."/>
            <person name="Tsui C.K."/>
            <person name="de Almeida L.G."/>
            <person name="Van Diepeningen A.D."/>
            <person name="van den Ende B.G."/>
            <person name="Fernandes G.F."/>
            <person name="Kano R."/>
            <person name="Hamelin R.C."/>
            <person name="Lopes-Bezerra L.M."/>
            <person name="Vasconcelos A.T."/>
            <person name="de Hoog S."/>
            <person name="de Camargo Z.P."/>
            <person name="Felipe M.S."/>
        </authorList>
    </citation>
    <scope>NUCLEOTIDE SEQUENCE [LARGE SCALE GENOMIC DNA]</scope>
    <source>
        <strain evidence="4 5">1099-18</strain>
    </source>
</reference>
<proteinExistence type="predicted"/>
<feature type="region of interest" description="Disordered" evidence="3">
    <location>
        <begin position="1"/>
        <end position="549"/>
    </location>
</feature>
<evidence type="ECO:0000313" key="5">
    <source>
        <dbReference type="Proteomes" id="UP000033710"/>
    </source>
</evidence>
<feature type="compositionally biased region" description="Low complexity" evidence="3">
    <location>
        <begin position="492"/>
        <end position="501"/>
    </location>
</feature>
<feature type="compositionally biased region" description="Low complexity" evidence="3">
    <location>
        <begin position="59"/>
        <end position="72"/>
    </location>
</feature>
<evidence type="ECO:0000256" key="1">
    <source>
        <dbReference type="ARBA" id="ARBA00004123"/>
    </source>
</evidence>
<accession>A0A0F2MIX0</accession>
<dbReference type="PANTHER" id="PTHR15074:SF5">
    <property type="entry name" value="5-METHYLCYTOSINE G_T MISMATCH-SPECIFIC DNA GLYCOSYLASE"/>
    <property type="match status" value="1"/>
</dbReference>
<dbReference type="VEuPathDB" id="FungiDB:SPSK_05864"/>
<feature type="compositionally biased region" description="Polar residues" evidence="3">
    <location>
        <begin position="441"/>
        <end position="450"/>
    </location>
</feature>
<feature type="compositionally biased region" description="Polar residues" evidence="3">
    <location>
        <begin position="259"/>
        <end position="269"/>
    </location>
</feature>
<keyword evidence="2" id="KW-0539">Nucleus</keyword>
<name>A0A0F2MIX0_SPOSC</name>
<feature type="compositionally biased region" description="Basic and acidic residues" evidence="3">
    <location>
        <begin position="33"/>
        <end position="58"/>
    </location>
</feature>
<gene>
    <name evidence="4" type="ORF">SPSK_05864</name>
</gene>
<evidence type="ECO:0000256" key="2">
    <source>
        <dbReference type="ARBA" id="ARBA00023242"/>
    </source>
</evidence>
<dbReference type="AlphaFoldDB" id="A0A0F2MIX0"/>
<dbReference type="GO" id="GO:0005634">
    <property type="term" value="C:nucleus"/>
    <property type="evidence" value="ECO:0007669"/>
    <property type="project" value="UniProtKB-SubCell"/>
</dbReference>
<dbReference type="Proteomes" id="UP000033710">
    <property type="component" value="Unassembled WGS sequence"/>
</dbReference>
<feature type="compositionally biased region" description="Basic and acidic residues" evidence="3">
    <location>
        <begin position="322"/>
        <end position="343"/>
    </location>
</feature>
<comment type="subcellular location">
    <subcellularLocation>
        <location evidence="1">Nucleus</location>
    </subcellularLocation>
</comment>
<feature type="compositionally biased region" description="Basic residues" evidence="3">
    <location>
        <begin position="1113"/>
        <end position="1122"/>
    </location>
</feature>
<feature type="compositionally biased region" description="Polar residues" evidence="3">
    <location>
        <begin position="358"/>
        <end position="368"/>
    </location>
</feature>
<sequence>MASKPRDASTVTPGDVDANDRPVKEKRRVSSSGKDKSERRDRDRDRDRDRERDREHRNSMPSPSALSSLLSHRSSHHKSSSGSAPRSSKTRTSESDLVYPSSSSLSRSQRRKLTDGESAGSSSKPHRSSSANHKTSSGSRRRTKDKDGSSSERREKRSSTMTGGGTSSSLPDVDEHTKPRSASLSISSSTGDLVPEMSRSRERLPYPSVNKAFSRESVISREDLSAPSRASAGSVKHRTGDPLTPDATDLSAGAAGMQRSKSSSANDSRPGSRATRKDKSSAAYSSVPSSRKNSRTRASSRHHDRPPSPPDTNLSSTKKAREKGSSENKDDDTKDKAKDAKDSDYEDDDKSELDPGLGSNTHKSQTSRVRIRKSRTPSTLGGSVTTAHDLSKSAPSDNSLVSSQATYTVGARDKISQVTASKQDARRRSPAEASDADFSPESAQESSSPKTPNPEASPKFFASGADWKQPPPPPHPHPHLQYPPQRFPSGTAAAAAAAVAADRLYTPSPAPGSPRSSELSATESPEDDDTSASMASAVPPAPPPPPPLTIVEVPRIDYLMQNGGLPNPIPKNFLAVLPRQNFARPMNPPLQGAETLFQPFFNLLNQYNSVLSGHGSVAVATGHRTVARRLLDRLENVFSRELPAEGCSCVVCESSGDVHRGLGWGEVLERVSGRVDLPTWPPVNISELEKRLDAAAVAAAAVGGGTGAAAGLPVRPSSPVKIDPDIAEEFREHYLRQNKKVRASVDRWMRDCASAPASAPQEIDDETLAFAILTNLGQDERPLFNALLSGSRDLVPTVRAPTPMRKPRQNFIIKTGLAIQRLYRLGTAPRDAETTLYLVKNPSVHDLLHTIADIHPSEWEILISGRFDGFLWSGADTNDDDVATPIAGEPSGFFPATSIPSTSRGPTPAMGLRGPTPMSRGPTPASGFGGLASNPVSRNATPASFISNFSNALSSASTNATRQAVSTDEEAEVAALAEIEREIYLGMEALEDAFEVLHRRAEMVRTGLRQRSAGLSMRLQQRRVGGLGGAAAQIDVLPQSGGGGPSGNDFERPAWSVPGTPAPGGGMHVPVHPHEFSMDPYDPGAASEADWDAGDDFFELKPEDSASNISSSQHRRPKRRSERRTPAPIEEEDE</sequence>
<dbReference type="PANTHER" id="PTHR15074">
    <property type="entry name" value="METHYL-CPG-BINDING PROTEIN"/>
    <property type="match status" value="1"/>
</dbReference>
<feature type="compositionally biased region" description="Polar residues" evidence="3">
    <location>
        <begin position="376"/>
        <end position="407"/>
    </location>
</feature>
<feature type="compositionally biased region" description="Polar residues" evidence="3">
    <location>
        <begin position="180"/>
        <end position="191"/>
    </location>
</feature>
<dbReference type="EMBL" id="AXCR01000001">
    <property type="protein sequence ID" value="KJR89648.1"/>
    <property type="molecule type" value="Genomic_DNA"/>
</dbReference>
<organism evidence="4 5">
    <name type="scientific">Sporothrix schenckii 1099-18</name>
    <dbReference type="NCBI Taxonomy" id="1397361"/>
    <lineage>
        <taxon>Eukaryota</taxon>
        <taxon>Fungi</taxon>
        <taxon>Dikarya</taxon>
        <taxon>Ascomycota</taxon>
        <taxon>Pezizomycotina</taxon>
        <taxon>Sordariomycetes</taxon>
        <taxon>Sordariomycetidae</taxon>
        <taxon>Ophiostomatales</taxon>
        <taxon>Ophiostomataceae</taxon>
        <taxon>Sporothrix</taxon>
    </lineage>
</organism>
<feature type="compositionally biased region" description="Low complexity" evidence="3">
    <location>
        <begin position="95"/>
        <end position="107"/>
    </location>
</feature>
<dbReference type="InterPro" id="IPR045138">
    <property type="entry name" value="MeCP2/MBD4"/>
</dbReference>